<evidence type="ECO:0008006" key="9">
    <source>
        <dbReference type="Google" id="ProtNLM"/>
    </source>
</evidence>
<dbReference type="GO" id="GO:0005795">
    <property type="term" value="C:Golgi stack"/>
    <property type="evidence" value="ECO:0007669"/>
    <property type="project" value="TreeGrafter"/>
</dbReference>
<evidence type="ECO:0000256" key="4">
    <source>
        <dbReference type="SAM" id="Coils"/>
    </source>
</evidence>
<keyword evidence="2" id="KW-0333">Golgi apparatus</keyword>
<organism evidence="7 8">
    <name type="scientific">Circinella minor</name>
    <dbReference type="NCBI Taxonomy" id="1195481"/>
    <lineage>
        <taxon>Eukaryota</taxon>
        <taxon>Fungi</taxon>
        <taxon>Fungi incertae sedis</taxon>
        <taxon>Mucoromycota</taxon>
        <taxon>Mucoromycotina</taxon>
        <taxon>Mucoromycetes</taxon>
        <taxon>Mucorales</taxon>
        <taxon>Lichtheimiaceae</taxon>
        <taxon>Circinella</taxon>
    </lineage>
</organism>
<accession>A0A8H7VFN2</accession>
<evidence type="ECO:0000313" key="7">
    <source>
        <dbReference type="EMBL" id="KAG2217117.1"/>
    </source>
</evidence>
<evidence type="ECO:0000259" key="5">
    <source>
        <dbReference type="Pfam" id="PF04869"/>
    </source>
</evidence>
<evidence type="ECO:0000313" key="8">
    <source>
        <dbReference type="Proteomes" id="UP000646827"/>
    </source>
</evidence>
<dbReference type="GO" id="GO:0006886">
    <property type="term" value="P:intracellular protein transport"/>
    <property type="evidence" value="ECO:0007669"/>
    <property type="project" value="InterPro"/>
</dbReference>
<dbReference type="InterPro" id="IPR006955">
    <property type="entry name" value="Uso1_p115_C"/>
</dbReference>
<comment type="subcellular location">
    <subcellularLocation>
        <location evidence="1">Golgi apparatus</location>
    </subcellularLocation>
</comment>
<dbReference type="GO" id="GO:0048280">
    <property type="term" value="P:vesicle fusion with Golgi apparatus"/>
    <property type="evidence" value="ECO:0007669"/>
    <property type="project" value="InterPro"/>
</dbReference>
<dbReference type="GO" id="GO:0005783">
    <property type="term" value="C:endoplasmic reticulum"/>
    <property type="evidence" value="ECO:0007669"/>
    <property type="project" value="TreeGrafter"/>
</dbReference>
<dbReference type="Pfam" id="PF04871">
    <property type="entry name" value="Uso1_p115_C"/>
    <property type="match status" value="1"/>
</dbReference>
<name>A0A8H7VFN2_9FUNG</name>
<dbReference type="SUPFAM" id="SSF48371">
    <property type="entry name" value="ARM repeat"/>
    <property type="match status" value="2"/>
</dbReference>
<feature type="coiled-coil region" evidence="4">
    <location>
        <begin position="700"/>
        <end position="779"/>
    </location>
</feature>
<keyword evidence="3 4" id="KW-0175">Coiled coil</keyword>
<dbReference type="InterPro" id="IPR016024">
    <property type="entry name" value="ARM-type_fold"/>
</dbReference>
<dbReference type="OrthoDB" id="198977at2759"/>
<feature type="domain" description="Vesicle tethering protein Uso1/P115-like head" evidence="5">
    <location>
        <begin position="345"/>
        <end position="671"/>
    </location>
</feature>
<evidence type="ECO:0000259" key="6">
    <source>
        <dbReference type="Pfam" id="PF04871"/>
    </source>
</evidence>
<dbReference type="InterPro" id="IPR011989">
    <property type="entry name" value="ARM-like"/>
</dbReference>
<dbReference type="GO" id="GO:0006888">
    <property type="term" value="P:endoplasmic reticulum to Golgi vesicle-mediated transport"/>
    <property type="evidence" value="ECO:0007669"/>
    <property type="project" value="TreeGrafter"/>
</dbReference>
<dbReference type="GO" id="GO:0048211">
    <property type="term" value="P:Golgi vesicle docking"/>
    <property type="evidence" value="ECO:0007669"/>
    <property type="project" value="TreeGrafter"/>
</dbReference>
<dbReference type="Gene3D" id="1.25.10.10">
    <property type="entry name" value="Leucine-rich Repeat Variant"/>
    <property type="match status" value="1"/>
</dbReference>
<dbReference type="GO" id="GO:0000139">
    <property type="term" value="C:Golgi membrane"/>
    <property type="evidence" value="ECO:0007669"/>
    <property type="project" value="InterPro"/>
</dbReference>
<proteinExistence type="predicted"/>
<dbReference type="EMBL" id="JAEPRB010000326">
    <property type="protein sequence ID" value="KAG2217117.1"/>
    <property type="molecule type" value="Genomic_DNA"/>
</dbReference>
<evidence type="ECO:0000256" key="1">
    <source>
        <dbReference type="ARBA" id="ARBA00004555"/>
    </source>
</evidence>
<dbReference type="PANTHER" id="PTHR10013">
    <property type="entry name" value="GENERAL VESICULAR TRANSPORT FACTOR P115"/>
    <property type="match status" value="1"/>
</dbReference>
<comment type="caution">
    <text evidence="7">The sequence shown here is derived from an EMBL/GenBank/DDBJ whole genome shotgun (WGS) entry which is preliminary data.</text>
</comment>
<protein>
    <recommendedName>
        <fullName evidence="9">General vesicular transport factor p115</fullName>
    </recommendedName>
</protein>
<dbReference type="AlphaFoldDB" id="A0A8H7VFN2"/>
<keyword evidence="8" id="KW-1185">Reference proteome</keyword>
<dbReference type="InterPro" id="IPR006953">
    <property type="entry name" value="Vesicle_Uso1_P115_head"/>
</dbReference>
<feature type="domain" description="Uso1/p115-like vesicle tethering protein C-terminal" evidence="6">
    <location>
        <begin position="713"/>
        <end position="814"/>
    </location>
</feature>
<reference evidence="7 8" key="1">
    <citation type="submission" date="2020-12" db="EMBL/GenBank/DDBJ databases">
        <title>Metabolic potential, ecology and presence of endohyphal bacteria is reflected in genomic diversity of Mucoromycotina.</title>
        <authorList>
            <person name="Muszewska A."/>
            <person name="Okrasinska A."/>
            <person name="Steczkiewicz K."/>
            <person name="Drgas O."/>
            <person name="Orlowska M."/>
            <person name="Perlinska-Lenart U."/>
            <person name="Aleksandrzak-Piekarczyk T."/>
            <person name="Szatraj K."/>
            <person name="Zielenkiewicz U."/>
            <person name="Pilsyk S."/>
            <person name="Malc E."/>
            <person name="Mieczkowski P."/>
            <person name="Kruszewska J.S."/>
            <person name="Biernat P."/>
            <person name="Pawlowska J."/>
        </authorList>
    </citation>
    <scope>NUCLEOTIDE SEQUENCE [LARGE SCALE GENOMIC DNA]</scope>
    <source>
        <strain evidence="7 8">CBS 142.35</strain>
    </source>
</reference>
<dbReference type="GO" id="GO:0012507">
    <property type="term" value="C:ER to Golgi transport vesicle membrane"/>
    <property type="evidence" value="ECO:0007669"/>
    <property type="project" value="TreeGrafter"/>
</dbReference>
<dbReference type="InterPro" id="IPR024095">
    <property type="entry name" value="Vesicle_P115"/>
</dbReference>
<gene>
    <name evidence="7" type="ORF">INT45_009334</name>
</gene>
<dbReference type="Proteomes" id="UP000646827">
    <property type="component" value="Unassembled WGS sequence"/>
</dbReference>
<dbReference type="PANTHER" id="PTHR10013:SF0">
    <property type="entry name" value="GENERAL VESICULAR TRANSPORT FACTOR P115"/>
    <property type="match status" value="1"/>
</dbReference>
<sequence>MDFLTRGYIAIRGDKGQPQSVDETIEKLADCLETATLLEDRRAAVLSLKGLVRDYPENVGIQAFPGLIKVLHSDYKDGDITKSILETLTVLCSVEHENIAEDKGYKYTDLFLKEPSNVSIVLDVLEEFDFYVRYSAIKLLSTLSYNRNTGLQQCVLTSPMGITRLSDLLNDKRDIIRNESLLLLISLTRDNAEIQKLVTFQATFEKLLTVIEDEEGISGGIIVQDSLSLMHNLLRYNVSNQIYFRETSCMQQIPGLLGYVGDSEADHVPYSYEDWPPQKVANTVLVLELCRILTEPEGVNTTVNQKVMAQSSILLPIVQLGICSNAPAIVRTAAIYSIAYVVYNNTMIQELFAKMVVSTPPRLIEGVGELDPAAPPGLPRPAMVSLIAIAVAADPGVDYSYTSRAAAAFAVASCLEGNQEAQLVLASMLKMPPDDNINSHYSDKPFSAGSLLLDAIQNWETSLSDPYKVWFACTILSHVIMGNEQAKKQAGSIVFGDEANGEEPIPLLHHIMAQLLMAAKNPTTNCRIPIGYLCLLCTWLYDSPESVSLFLSESTHIQFLIQEIQSSANDPVVQGLSAFLLGITYEYNNDPNTPLTREKLQTILSSRVDTFTSLLSRLRDSSAVKNAPQYLEISPEDESISLSTGSLPSLLLDSAFVEFFKDTYEQTTRALKKKPSSFKKSSSVGDTSPDGLNAISEQQLESYKETISQQAYEINQLKHQVSEFNNSKTTLQKQVIDLEERLKSMQMEETLLKNKVIELEKSRMAMQESMTNMEKEQEDLLVCMGEQDLDIKKYRKRLREKGEVVTDSEDEEEEA</sequence>
<dbReference type="Pfam" id="PF04869">
    <property type="entry name" value="Uso1_p115_head"/>
    <property type="match status" value="1"/>
</dbReference>
<evidence type="ECO:0000256" key="3">
    <source>
        <dbReference type="ARBA" id="ARBA00023054"/>
    </source>
</evidence>
<evidence type="ECO:0000256" key="2">
    <source>
        <dbReference type="ARBA" id="ARBA00023034"/>
    </source>
</evidence>